<organism evidence="1 2">
    <name type="scientific">Chaenocephalus aceratus</name>
    <name type="common">Blackfin icefish</name>
    <name type="synonym">Chaenichthys aceratus</name>
    <dbReference type="NCBI Taxonomy" id="36190"/>
    <lineage>
        <taxon>Eukaryota</taxon>
        <taxon>Metazoa</taxon>
        <taxon>Chordata</taxon>
        <taxon>Craniata</taxon>
        <taxon>Vertebrata</taxon>
        <taxon>Euteleostomi</taxon>
        <taxon>Actinopterygii</taxon>
        <taxon>Neopterygii</taxon>
        <taxon>Teleostei</taxon>
        <taxon>Neoteleostei</taxon>
        <taxon>Acanthomorphata</taxon>
        <taxon>Eupercaria</taxon>
        <taxon>Perciformes</taxon>
        <taxon>Notothenioidei</taxon>
        <taxon>Channichthyidae</taxon>
        <taxon>Chaenocephalus</taxon>
    </lineage>
</organism>
<gene>
    <name evidence="1" type="ORF">KUCAC02_022548</name>
</gene>
<reference evidence="1" key="1">
    <citation type="submission" date="2022-05" db="EMBL/GenBank/DDBJ databases">
        <title>Chromosome-level genome of Chaenocephalus aceratus.</title>
        <authorList>
            <person name="Park H."/>
        </authorList>
    </citation>
    <scope>NUCLEOTIDE SEQUENCE</scope>
    <source>
        <strain evidence="1">KU_202001</strain>
    </source>
</reference>
<proteinExistence type="predicted"/>
<comment type="caution">
    <text evidence="1">The sequence shown here is derived from an EMBL/GenBank/DDBJ whole genome shotgun (WGS) entry which is preliminary data.</text>
</comment>
<protein>
    <submittedName>
        <fullName evidence="1">Uncharacterized protein</fullName>
    </submittedName>
</protein>
<accession>A0ACB9XPK2</accession>
<evidence type="ECO:0000313" key="1">
    <source>
        <dbReference type="EMBL" id="KAI4828457.1"/>
    </source>
</evidence>
<dbReference type="EMBL" id="CM043788">
    <property type="protein sequence ID" value="KAI4828457.1"/>
    <property type="molecule type" value="Genomic_DNA"/>
</dbReference>
<dbReference type="Proteomes" id="UP001057452">
    <property type="component" value="Chromosome 4"/>
</dbReference>
<sequence length="27" mass="3200">MLCMAECFLAIFLEINLFNHLIFQVLI</sequence>
<keyword evidence="2" id="KW-1185">Reference proteome</keyword>
<name>A0ACB9XPK2_CHAAC</name>
<evidence type="ECO:0000313" key="2">
    <source>
        <dbReference type="Proteomes" id="UP001057452"/>
    </source>
</evidence>